<evidence type="ECO:0000313" key="4">
    <source>
        <dbReference type="EMBL" id="KAK3399477.1"/>
    </source>
</evidence>
<protein>
    <recommendedName>
        <fullName evidence="3">Zn(2)-C6 fungal-type domain-containing protein</fullName>
    </recommendedName>
</protein>
<evidence type="ECO:0000313" key="5">
    <source>
        <dbReference type="Proteomes" id="UP001281003"/>
    </source>
</evidence>
<keyword evidence="5" id="KW-1185">Reference proteome</keyword>
<sequence>MPRKTVLQSRLACDRCHSQKLRCPRQDKPTKNPDETSKQPPPCVRCERAKVPCVFSPRQRRTVIPKSAGASKPTPPTRDISDNAEVETTPASTGPALTKAVPAVPENGEADCAEGSCSLIEPLPRTADVPPFDVADLGQDFYGTSYFDGSDLHLEQSSGSSCTDPSSSCTDICPLSLDTTTGIDWDNLLLPDPIPPPSQGWSLLDIDKSLLPGPTPDPLFPLHGPQLSFNLMANTSSNDLDPLLFSPSSSRPVDYSNPQSLTTYSPVRQLANLNVSLYEHLCLVPQLYSRRGLPPLTPVIRIDILEKRLLAIDHIFQMTQELIDIVGKIYPRNVSLADGAHAIPRTGTGVPLAQDPPTTLLLLSCAQRVCDIYDIMLSHMRRCMKTNTLPHFNAKLKPVRLPPFRVGVYAPPTDKAVTLHMFMVMMMASNLFDQLQEVLGLWRNDDKTGVDMEDLHYPNFGKEAKEGIRVKARDVTMQIVGIRQIIMSFPEMSLEVTRQGISGMSGRNEMGKVLGEARRLALEGGSDGWEGGCCGCGEDG</sequence>
<dbReference type="PROSITE" id="PS50048">
    <property type="entry name" value="ZN2_CY6_FUNGAL_2"/>
    <property type="match status" value="1"/>
</dbReference>
<dbReference type="SMART" id="SM00066">
    <property type="entry name" value="GAL4"/>
    <property type="match status" value="1"/>
</dbReference>
<dbReference type="GO" id="GO:0008270">
    <property type="term" value="F:zinc ion binding"/>
    <property type="evidence" value="ECO:0007669"/>
    <property type="project" value="InterPro"/>
</dbReference>
<proteinExistence type="predicted"/>
<evidence type="ECO:0000256" key="2">
    <source>
        <dbReference type="SAM" id="MobiDB-lite"/>
    </source>
</evidence>
<evidence type="ECO:0000259" key="3">
    <source>
        <dbReference type="PROSITE" id="PS50048"/>
    </source>
</evidence>
<feature type="domain" description="Zn(2)-C6 fungal-type" evidence="3">
    <location>
        <begin position="12"/>
        <end position="55"/>
    </location>
</feature>
<dbReference type="AlphaFoldDB" id="A0AAE0PGL3"/>
<dbReference type="SUPFAM" id="SSF57701">
    <property type="entry name" value="Zn2/Cys6 DNA-binding domain"/>
    <property type="match status" value="1"/>
</dbReference>
<dbReference type="EMBL" id="JAUTDP010000005">
    <property type="protein sequence ID" value="KAK3399477.1"/>
    <property type="molecule type" value="Genomic_DNA"/>
</dbReference>
<feature type="region of interest" description="Disordered" evidence="2">
    <location>
        <begin position="22"/>
        <end position="42"/>
    </location>
</feature>
<dbReference type="CDD" id="cd00067">
    <property type="entry name" value="GAL4"/>
    <property type="match status" value="1"/>
</dbReference>
<reference evidence="4" key="1">
    <citation type="journal article" date="2023" name="Mol. Phylogenet. Evol.">
        <title>Genome-scale phylogeny and comparative genomics of the fungal order Sordariales.</title>
        <authorList>
            <person name="Hensen N."/>
            <person name="Bonometti L."/>
            <person name="Westerberg I."/>
            <person name="Brannstrom I.O."/>
            <person name="Guillou S."/>
            <person name="Cros-Aarteil S."/>
            <person name="Calhoun S."/>
            <person name="Haridas S."/>
            <person name="Kuo A."/>
            <person name="Mondo S."/>
            <person name="Pangilinan J."/>
            <person name="Riley R."/>
            <person name="LaButti K."/>
            <person name="Andreopoulos B."/>
            <person name="Lipzen A."/>
            <person name="Chen C."/>
            <person name="Yan M."/>
            <person name="Daum C."/>
            <person name="Ng V."/>
            <person name="Clum A."/>
            <person name="Steindorff A."/>
            <person name="Ohm R.A."/>
            <person name="Martin F."/>
            <person name="Silar P."/>
            <person name="Natvig D.O."/>
            <person name="Lalanne C."/>
            <person name="Gautier V."/>
            <person name="Ament-Velasquez S.L."/>
            <person name="Kruys A."/>
            <person name="Hutchinson M.I."/>
            <person name="Powell A.J."/>
            <person name="Barry K."/>
            <person name="Miller A.N."/>
            <person name="Grigoriev I.V."/>
            <person name="Debuchy R."/>
            <person name="Gladieux P."/>
            <person name="Hiltunen Thoren M."/>
            <person name="Johannesson H."/>
        </authorList>
    </citation>
    <scope>NUCLEOTIDE SEQUENCE</scope>
    <source>
        <strain evidence="4">FGSC 1904</strain>
    </source>
</reference>
<dbReference type="Proteomes" id="UP001281003">
    <property type="component" value="Unassembled WGS sequence"/>
</dbReference>
<comment type="caution">
    <text evidence="4">The sequence shown here is derived from an EMBL/GenBank/DDBJ whole genome shotgun (WGS) entry which is preliminary data.</text>
</comment>
<name>A0AAE0PGL3_SORBR</name>
<feature type="compositionally biased region" description="Basic and acidic residues" evidence="2">
    <location>
        <begin position="24"/>
        <end position="37"/>
    </location>
</feature>
<reference evidence="4" key="2">
    <citation type="submission" date="2023-07" db="EMBL/GenBank/DDBJ databases">
        <authorList>
            <consortium name="Lawrence Berkeley National Laboratory"/>
            <person name="Haridas S."/>
            <person name="Hensen N."/>
            <person name="Bonometti L."/>
            <person name="Westerberg I."/>
            <person name="Brannstrom I.O."/>
            <person name="Guillou S."/>
            <person name="Cros-Aarteil S."/>
            <person name="Calhoun S."/>
            <person name="Kuo A."/>
            <person name="Mondo S."/>
            <person name="Pangilinan J."/>
            <person name="Riley R."/>
            <person name="LaButti K."/>
            <person name="Andreopoulos B."/>
            <person name="Lipzen A."/>
            <person name="Chen C."/>
            <person name="Yanf M."/>
            <person name="Daum C."/>
            <person name="Ng V."/>
            <person name="Clum A."/>
            <person name="Steindorff A."/>
            <person name="Ohm R."/>
            <person name="Martin F."/>
            <person name="Silar P."/>
            <person name="Natvig D."/>
            <person name="Lalanne C."/>
            <person name="Gautier V."/>
            <person name="Ament-velasquez S.L."/>
            <person name="Kruys A."/>
            <person name="Hutchinson M.I."/>
            <person name="Powell A.J."/>
            <person name="Barry K."/>
            <person name="Miller A.N."/>
            <person name="Grigoriev I.V."/>
            <person name="Debuchy R."/>
            <person name="Gladieux P."/>
            <person name="Thoren M.H."/>
            <person name="Johannesson H."/>
        </authorList>
    </citation>
    <scope>NUCLEOTIDE SEQUENCE</scope>
    <source>
        <strain evidence="4">FGSC 1904</strain>
    </source>
</reference>
<dbReference type="InterPro" id="IPR001138">
    <property type="entry name" value="Zn2Cys6_DnaBD"/>
</dbReference>
<gene>
    <name evidence="4" type="ORF">B0T20DRAFT_351393</name>
</gene>
<evidence type="ECO:0000256" key="1">
    <source>
        <dbReference type="ARBA" id="ARBA00023242"/>
    </source>
</evidence>
<keyword evidence="1" id="KW-0539">Nucleus</keyword>
<feature type="region of interest" description="Disordered" evidence="2">
    <location>
        <begin position="62"/>
        <end position="98"/>
    </location>
</feature>
<dbReference type="Gene3D" id="4.10.240.10">
    <property type="entry name" value="Zn(2)-C6 fungal-type DNA-binding domain"/>
    <property type="match status" value="1"/>
</dbReference>
<dbReference type="GO" id="GO:0000981">
    <property type="term" value="F:DNA-binding transcription factor activity, RNA polymerase II-specific"/>
    <property type="evidence" value="ECO:0007669"/>
    <property type="project" value="InterPro"/>
</dbReference>
<organism evidence="4 5">
    <name type="scientific">Sordaria brevicollis</name>
    <dbReference type="NCBI Taxonomy" id="83679"/>
    <lineage>
        <taxon>Eukaryota</taxon>
        <taxon>Fungi</taxon>
        <taxon>Dikarya</taxon>
        <taxon>Ascomycota</taxon>
        <taxon>Pezizomycotina</taxon>
        <taxon>Sordariomycetes</taxon>
        <taxon>Sordariomycetidae</taxon>
        <taxon>Sordariales</taxon>
        <taxon>Sordariaceae</taxon>
        <taxon>Sordaria</taxon>
    </lineage>
</organism>
<dbReference type="InterPro" id="IPR036864">
    <property type="entry name" value="Zn2-C6_fun-type_DNA-bd_sf"/>
</dbReference>
<accession>A0AAE0PGL3</accession>